<feature type="region of interest" description="Disordered" evidence="1">
    <location>
        <begin position="406"/>
        <end position="490"/>
    </location>
</feature>
<gene>
    <name evidence="2" type="ORF">FN846DRAFT_143314</name>
</gene>
<name>A0A5J5EQF4_9PEZI</name>
<dbReference type="OrthoDB" id="5381348at2759"/>
<feature type="compositionally biased region" description="Basic and acidic residues" evidence="1">
    <location>
        <begin position="406"/>
        <end position="422"/>
    </location>
</feature>
<feature type="region of interest" description="Disordered" evidence="1">
    <location>
        <begin position="239"/>
        <end position="377"/>
    </location>
</feature>
<evidence type="ECO:0000313" key="2">
    <source>
        <dbReference type="EMBL" id="KAA8900506.1"/>
    </source>
</evidence>
<organism evidence="2 3">
    <name type="scientific">Sphaerosporella brunnea</name>
    <dbReference type="NCBI Taxonomy" id="1250544"/>
    <lineage>
        <taxon>Eukaryota</taxon>
        <taxon>Fungi</taxon>
        <taxon>Dikarya</taxon>
        <taxon>Ascomycota</taxon>
        <taxon>Pezizomycotina</taxon>
        <taxon>Pezizomycetes</taxon>
        <taxon>Pezizales</taxon>
        <taxon>Pyronemataceae</taxon>
        <taxon>Sphaerosporella</taxon>
    </lineage>
</organism>
<dbReference type="AlphaFoldDB" id="A0A5J5EQF4"/>
<evidence type="ECO:0000256" key="1">
    <source>
        <dbReference type="SAM" id="MobiDB-lite"/>
    </source>
</evidence>
<sequence>MYSTIPNKTTFPRYFDYSSRSSDPLDEIDIAASLSQTHYRTYSVPRENQEHHVNHTRAGSSLSHDDFYIRGTDTDELAEFLRTSSPADFQKFLKKSSSEEQLFSFGATYKKSFQFLRATASKSKLKPSAPLPNTVLPKKTSRGKPYLQIQVDYDKSNYQTGLQSPDLEDNNRFNVYRISDFSAGFRDSLMGSSTVNSPPLSSTEDAMILSPAPWASSSSTKTIDAEIVNTYRRFIISQQDPETSSTAESASVVPIEAVGGDSIKRPGYQKSRDEENPGNSYRRRSDPPCYLSSPQNTTPVKVRKRSSSLRRASRSSYSSRSSVYSIGADGEIDRESVQLQRKHSRRAPPRPGPPPARSLPALPESRGSASATAAPISVRDSIRSTASVPCPQFQYIDENEKLQQERMAREERVRARKARDMQQLRLRRTTSVSQELSSSSSSDPPSAVPDSPVIAQSRRKSRSKSRPRTSATTHRSSSLHVEPRNLQRLSMPSMMLQTSSAESSSKNIHSVSHSEMESAEVMQARLEAIERKNKMLEKALIAVIRGTVGQDKRQTDLQRANSLEEILRQLKMVDTGPSSTIVPTDNA</sequence>
<reference evidence="2 3" key="1">
    <citation type="submission" date="2019-09" db="EMBL/GenBank/DDBJ databases">
        <title>Draft genome of the ectomycorrhizal ascomycete Sphaerosporella brunnea.</title>
        <authorList>
            <consortium name="DOE Joint Genome Institute"/>
            <person name="Benucci G.M."/>
            <person name="Marozzi G."/>
            <person name="Antonielli L."/>
            <person name="Sanchez S."/>
            <person name="Marco P."/>
            <person name="Wang X."/>
            <person name="Falini L.B."/>
            <person name="Barry K."/>
            <person name="Haridas S."/>
            <person name="Lipzen A."/>
            <person name="Labutti K."/>
            <person name="Grigoriev I.V."/>
            <person name="Murat C."/>
            <person name="Martin F."/>
            <person name="Albertini E."/>
            <person name="Donnini D."/>
            <person name="Bonito G."/>
        </authorList>
    </citation>
    <scope>NUCLEOTIDE SEQUENCE [LARGE SCALE GENOMIC DNA]</scope>
    <source>
        <strain evidence="2 3">Sb_GMNB300</strain>
    </source>
</reference>
<protein>
    <submittedName>
        <fullName evidence="2">Uncharacterized protein</fullName>
    </submittedName>
</protein>
<feature type="compositionally biased region" description="Basic residues" evidence="1">
    <location>
        <begin position="457"/>
        <end position="467"/>
    </location>
</feature>
<evidence type="ECO:0000313" key="3">
    <source>
        <dbReference type="Proteomes" id="UP000326924"/>
    </source>
</evidence>
<feature type="compositionally biased region" description="Low complexity" evidence="1">
    <location>
        <begin position="314"/>
        <end position="325"/>
    </location>
</feature>
<feature type="compositionally biased region" description="Polar residues" evidence="1">
    <location>
        <begin position="239"/>
        <end position="249"/>
    </location>
</feature>
<dbReference type="Proteomes" id="UP000326924">
    <property type="component" value="Unassembled WGS sequence"/>
</dbReference>
<accession>A0A5J5EQF4</accession>
<dbReference type="EMBL" id="VXIS01000153">
    <property type="protein sequence ID" value="KAA8900506.1"/>
    <property type="molecule type" value="Genomic_DNA"/>
</dbReference>
<dbReference type="InParanoid" id="A0A5J5EQF4"/>
<keyword evidence="3" id="KW-1185">Reference proteome</keyword>
<comment type="caution">
    <text evidence="2">The sequence shown here is derived from an EMBL/GenBank/DDBJ whole genome shotgun (WGS) entry which is preliminary data.</text>
</comment>
<feature type="compositionally biased region" description="Low complexity" evidence="1">
    <location>
        <begin position="431"/>
        <end position="453"/>
    </location>
</feature>
<feature type="compositionally biased region" description="Basic residues" evidence="1">
    <location>
        <begin position="301"/>
        <end position="313"/>
    </location>
</feature>
<proteinExistence type="predicted"/>